<keyword evidence="9" id="KW-1185">Reference proteome</keyword>
<organism evidence="8 9">
    <name type="scientific">Tanacetum coccineum</name>
    <dbReference type="NCBI Taxonomy" id="301880"/>
    <lineage>
        <taxon>Eukaryota</taxon>
        <taxon>Viridiplantae</taxon>
        <taxon>Streptophyta</taxon>
        <taxon>Embryophyta</taxon>
        <taxon>Tracheophyta</taxon>
        <taxon>Spermatophyta</taxon>
        <taxon>Magnoliopsida</taxon>
        <taxon>eudicotyledons</taxon>
        <taxon>Gunneridae</taxon>
        <taxon>Pentapetalae</taxon>
        <taxon>asterids</taxon>
        <taxon>campanulids</taxon>
        <taxon>Asterales</taxon>
        <taxon>Asteraceae</taxon>
        <taxon>Asteroideae</taxon>
        <taxon>Anthemideae</taxon>
        <taxon>Anthemidinae</taxon>
        <taxon>Tanacetum</taxon>
    </lineage>
</organism>
<evidence type="ECO:0000256" key="5">
    <source>
        <dbReference type="ARBA" id="ARBA00023125"/>
    </source>
</evidence>
<keyword evidence="3" id="KW-0863">Zinc-finger</keyword>
<protein>
    <submittedName>
        <fullName evidence="8">Replication protein A 70 kDa DNA-binding subunit B</fullName>
    </submittedName>
</protein>
<dbReference type="Pfam" id="PF08646">
    <property type="entry name" value="Rep_fac-A_C"/>
    <property type="match status" value="1"/>
</dbReference>
<comment type="caution">
    <text evidence="8">The sequence shown here is derived from an EMBL/GenBank/DDBJ whole genome shotgun (WGS) entry which is preliminary data.</text>
</comment>
<dbReference type="CDD" id="cd04476">
    <property type="entry name" value="RPA1_DBD_C"/>
    <property type="match status" value="1"/>
</dbReference>
<dbReference type="Gene3D" id="2.40.50.140">
    <property type="entry name" value="Nucleic acid-binding proteins"/>
    <property type="match status" value="2"/>
</dbReference>
<accession>A0ABQ5CPR2</accession>
<evidence type="ECO:0000259" key="7">
    <source>
        <dbReference type="Pfam" id="PF08646"/>
    </source>
</evidence>
<evidence type="ECO:0000256" key="6">
    <source>
        <dbReference type="SAM" id="MobiDB-lite"/>
    </source>
</evidence>
<sequence length="467" mass="53144">MTPNAKLTPIKDISPMVMNMRIRGRVISKWHAHKLNQAHDPYSLELVLQDEEGDRNPVTENGGKLPLLPHAWKVSFYKNTNVTRVDQIDDNLIGFRNEPFTRILDTNEEYEENNSVGIGDVVAVNSIGARKIQIIVIEDEEYKGREGYDANEHKIQLVAHETKIVTPREFMHGAVKKLVGSICETEHCNGLNAVKIQETECVIYASIHSIQYESGWTYIGCKICSKKVVPLASKEPSSSKTKQTWWCEKHESQDQVASRYKMIVRVMDESESAQLCNFDGSMYKMSGYTAWELVEKHAADTATYFPDELNCIIGKKFLFRVKFTEYNHKNNNYEESEEDSEDELTTPAVPIKTKKVLDLSLTRRLQLTSPSTCNIGSLSGQSSRSGKKRSRTIERSIVVIDLSDSEYDTEDDDKSPNSKKPFVVVDEEPASQKAIVRVKLEKNLEKDVEKDLDKNVEKDVENDEEPK</sequence>
<evidence type="ECO:0000256" key="1">
    <source>
        <dbReference type="ARBA" id="ARBA00005690"/>
    </source>
</evidence>
<feature type="region of interest" description="Disordered" evidence="6">
    <location>
        <begin position="404"/>
        <end position="429"/>
    </location>
</feature>
<evidence type="ECO:0000256" key="2">
    <source>
        <dbReference type="ARBA" id="ARBA00022723"/>
    </source>
</evidence>
<dbReference type="EMBL" id="BQNB010014508">
    <property type="protein sequence ID" value="GJT29015.1"/>
    <property type="molecule type" value="Genomic_DNA"/>
</dbReference>
<feature type="domain" description="Replication factor A C-terminal" evidence="7">
    <location>
        <begin position="203"/>
        <end position="331"/>
    </location>
</feature>
<dbReference type="SUPFAM" id="SSF50249">
    <property type="entry name" value="Nucleic acid-binding proteins"/>
    <property type="match status" value="2"/>
</dbReference>
<dbReference type="PANTHER" id="PTHR47165:SF4">
    <property type="entry name" value="OS03G0429900 PROTEIN"/>
    <property type="match status" value="1"/>
</dbReference>
<gene>
    <name evidence="8" type="ORF">Tco_0909290</name>
</gene>
<reference evidence="8" key="1">
    <citation type="journal article" date="2022" name="Int. J. Mol. Sci.">
        <title>Draft Genome of Tanacetum Coccineum: Genomic Comparison of Closely Related Tanacetum-Family Plants.</title>
        <authorList>
            <person name="Yamashiro T."/>
            <person name="Shiraishi A."/>
            <person name="Nakayama K."/>
            <person name="Satake H."/>
        </authorList>
    </citation>
    <scope>NUCLEOTIDE SEQUENCE</scope>
</reference>
<dbReference type="InterPro" id="IPR012340">
    <property type="entry name" value="NA-bd_OB-fold"/>
</dbReference>
<evidence type="ECO:0000256" key="3">
    <source>
        <dbReference type="ARBA" id="ARBA00022771"/>
    </source>
</evidence>
<reference evidence="8" key="2">
    <citation type="submission" date="2022-01" db="EMBL/GenBank/DDBJ databases">
        <authorList>
            <person name="Yamashiro T."/>
            <person name="Shiraishi A."/>
            <person name="Satake H."/>
            <person name="Nakayama K."/>
        </authorList>
    </citation>
    <scope>NUCLEOTIDE SEQUENCE</scope>
</reference>
<dbReference type="InterPro" id="IPR047192">
    <property type="entry name" value="Euk_RPA1_DBD_C"/>
</dbReference>
<evidence type="ECO:0000313" key="9">
    <source>
        <dbReference type="Proteomes" id="UP001151760"/>
    </source>
</evidence>
<dbReference type="GO" id="GO:0003677">
    <property type="term" value="F:DNA binding"/>
    <property type="evidence" value="ECO:0007669"/>
    <property type="project" value="UniProtKB-KW"/>
</dbReference>
<keyword evidence="4" id="KW-0862">Zinc</keyword>
<evidence type="ECO:0000313" key="8">
    <source>
        <dbReference type="EMBL" id="GJT29015.1"/>
    </source>
</evidence>
<proteinExistence type="inferred from homology"/>
<dbReference type="PANTHER" id="PTHR47165">
    <property type="entry name" value="OS03G0429900 PROTEIN"/>
    <property type="match status" value="1"/>
</dbReference>
<comment type="similarity">
    <text evidence="1">Belongs to the replication factor A protein 1 family.</text>
</comment>
<dbReference type="InterPro" id="IPR013955">
    <property type="entry name" value="Rep_factor-A_C"/>
</dbReference>
<keyword evidence="2" id="KW-0479">Metal-binding</keyword>
<name>A0ABQ5CPR2_9ASTR</name>
<dbReference type="Proteomes" id="UP001151760">
    <property type="component" value="Unassembled WGS sequence"/>
</dbReference>
<feature type="compositionally biased region" description="Acidic residues" evidence="6">
    <location>
        <begin position="404"/>
        <end position="413"/>
    </location>
</feature>
<keyword evidence="5 8" id="KW-0238">DNA-binding</keyword>
<evidence type="ECO:0000256" key="4">
    <source>
        <dbReference type="ARBA" id="ARBA00022833"/>
    </source>
</evidence>
<feature type="region of interest" description="Disordered" evidence="6">
    <location>
        <begin position="447"/>
        <end position="467"/>
    </location>
</feature>